<name>A0A1X0WHQ2_9GAMM</name>
<dbReference type="InterPro" id="IPR052932">
    <property type="entry name" value="OprB_Porin"/>
</dbReference>
<comment type="caution">
    <text evidence="3">The sequence shown here is derived from an EMBL/GenBank/DDBJ whole genome shotgun (WGS) entry which is preliminary data.</text>
</comment>
<protein>
    <submittedName>
        <fullName evidence="3">Carbohydrate porin</fullName>
    </submittedName>
</protein>
<dbReference type="InterPro" id="IPR007049">
    <property type="entry name" value="Carb-sel_porin_OprB"/>
</dbReference>
<gene>
    <name evidence="3" type="ORF">BS640_07075</name>
</gene>
<dbReference type="RefSeq" id="WP_017490089.1">
    <property type="nucleotide sequence ID" value="NZ_CP049603.1"/>
</dbReference>
<dbReference type="PANTHER" id="PTHR37944:SF1">
    <property type="entry name" value="PORIN B"/>
    <property type="match status" value="1"/>
</dbReference>
<dbReference type="PANTHER" id="PTHR37944">
    <property type="entry name" value="PORIN B"/>
    <property type="match status" value="1"/>
</dbReference>
<evidence type="ECO:0000313" key="4">
    <source>
        <dbReference type="Proteomes" id="UP000192536"/>
    </source>
</evidence>
<accession>A0A1X0WHQ2</accession>
<dbReference type="GeneID" id="93565458"/>
<evidence type="ECO:0000313" key="3">
    <source>
        <dbReference type="EMBL" id="ORJ26327.1"/>
    </source>
</evidence>
<dbReference type="GO" id="GO:0008643">
    <property type="term" value="P:carbohydrate transport"/>
    <property type="evidence" value="ECO:0007669"/>
    <property type="project" value="InterPro"/>
</dbReference>
<keyword evidence="2" id="KW-0732">Signal</keyword>
<feature type="signal peptide" evidence="2">
    <location>
        <begin position="1"/>
        <end position="21"/>
    </location>
</feature>
<reference evidence="3 4" key="1">
    <citation type="journal article" date="2017" name="Int. J. Syst. Evol. Microbiol.">
        <title>Rouxiella badensis sp. nov. and Rouxiella silvae sp. nov. isolated from peat bog soil in Germany and emendation of the genus description.</title>
        <authorList>
            <person name="Le Fleche-Mateos A."/>
            <person name="Kugler J.H."/>
            <person name="Hansen S.H."/>
            <person name="Syldatk C."/>
            <person name="Hausmann R."/>
            <person name="Lomprez F."/>
            <person name="Vandenbogaert M."/>
            <person name="Manuguerra J.C."/>
            <person name="Grimont P.A."/>
        </authorList>
    </citation>
    <scope>NUCLEOTIDE SEQUENCE [LARGE SCALE GENOMIC DNA]</scope>
    <source>
        <strain evidence="3 4">DSM 100043</strain>
    </source>
</reference>
<keyword evidence="4" id="KW-1185">Reference proteome</keyword>
<dbReference type="STRING" id="1646377.BS640_07075"/>
<evidence type="ECO:0000256" key="1">
    <source>
        <dbReference type="ARBA" id="ARBA00008769"/>
    </source>
</evidence>
<dbReference type="GO" id="GO:0016020">
    <property type="term" value="C:membrane"/>
    <property type="evidence" value="ECO:0007669"/>
    <property type="project" value="InterPro"/>
</dbReference>
<dbReference type="GO" id="GO:0015288">
    <property type="term" value="F:porin activity"/>
    <property type="evidence" value="ECO:0007669"/>
    <property type="project" value="InterPro"/>
</dbReference>
<proteinExistence type="inferred from homology"/>
<evidence type="ECO:0000256" key="2">
    <source>
        <dbReference type="RuleBase" id="RU363072"/>
    </source>
</evidence>
<dbReference type="Proteomes" id="UP000192536">
    <property type="component" value="Unassembled WGS sequence"/>
</dbReference>
<comment type="similarity">
    <text evidence="1 2">Belongs to the OprB family.</text>
</comment>
<dbReference type="EMBL" id="MRWE01000008">
    <property type="protein sequence ID" value="ORJ26327.1"/>
    <property type="molecule type" value="Genomic_DNA"/>
</dbReference>
<dbReference type="InterPro" id="IPR038673">
    <property type="entry name" value="OprB_sf"/>
</dbReference>
<dbReference type="Gene3D" id="2.40.160.180">
    <property type="entry name" value="Carbohydrate-selective porin OprB"/>
    <property type="match status" value="1"/>
</dbReference>
<dbReference type="AlphaFoldDB" id="A0A1X0WHQ2"/>
<dbReference type="Pfam" id="PF04966">
    <property type="entry name" value="OprB"/>
    <property type="match status" value="1"/>
</dbReference>
<organism evidence="3 4">
    <name type="scientific">Rouxiella badensis</name>
    <dbReference type="NCBI Taxonomy" id="1646377"/>
    <lineage>
        <taxon>Bacteria</taxon>
        <taxon>Pseudomonadati</taxon>
        <taxon>Pseudomonadota</taxon>
        <taxon>Gammaproteobacteria</taxon>
        <taxon>Enterobacterales</taxon>
        <taxon>Yersiniaceae</taxon>
        <taxon>Rouxiella</taxon>
    </lineage>
</organism>
<sequence>MKSKSLLLTALLMSIGGLAQAADGDCARFDKLLPKGPETPSIGSVCDTVFPEWGGLRQDMADNGFFAQVQLLTNLTYDVAGNWKNQPSYVGQRPTTGNVVSTNVTYDLSRIGFTDNAQLNMGVMYAYNNYRGNGQDGHVAVSELSIYQPLFNDRVILHYGYSAWLSYFYGLYLGSSTASSALGPTSVMLNQAGLTSLKPSPGFDVRLLSENKRWYDHFGVSRSQSSDGLESDSKYNTYGLRWKVPDAGTLVINEIGYRVNSEYGVPMIWVRGGSVYNKTPYFNYNSEQDEDNTWSHYLAATRQLTQPDSSLPFRGWYIDGKTNYAPQNRNVFNADASLTLFSIGPFDSRPSDMLSFGLAYNKFSDDAKRYFERHNKSAESFSTTASTAYTLRITNGIYWTNQLAWTHHPSVTPKEDDAWNLLTQIVVNL</sequence>
<feature type="chain" id="PRO_5010755961" evidence="2">
    <location>
        <begin position="22"/>
        <end position="429"/>
    </location>
</feature>